<protein>
    <submittedName>
        <fullName evidence="5">Transcriptional regulator, LacI family</fullName>
    </submittedName>
</protein>
<dbReference type="HOGENOM" id="CLU_037628_6_2_12"/>
<evidence type="ECO:0000313" key="6">
    <source>
        <dbReference type="Proteomes" id="UP000002318"/>
    </source>
</evidence>
<reference evidence="5 6" key="1">
    <citation type="journal article" date="2010" name="Stand. Genomic Sci.">
        <title>Complete genome sequence of Spirochaeta smaragdinae type strain (SEBR 4228).</title>
        <authorList>
            <person name="Mavromatis K."/>
            <person name="Yasawong M."/>
            <person name="Chertkov O."/>
            <person name="Lapidus A."/>
            <person name="Lucas S."/>
            <person name="Nolan M."/>
            <person name="Del Rio T.G."/>
            <person name="Tice H."/>
            <person name="Cheng J.F."/>
            <person name="Pitluck S."/>
            <person name="Liolios K."/>
            <person name="Ivanova N."/>
            <person name="Tapia R."/>
            <person name="Han C."/>
            <person name="Bruce D."/>
            <person name="Goodwin L."/>
            <person name="Pati A."/>
            <person name="Chen A."/>
            <person name="Palaniappan K."/>
            <person name="Land M."/>
            <person name="Hauser L."/>
            <person name="Chang Y.J."/>
            <person name="Jeffries C.D."/>
            <person name="Detter J.C."/>
            <person name="Rohde M."/>
            <person name="Brambilla E."/>
            <person name="Spring S."/>
            <person name="Goker M."/>
            <person name="Sikorski J."/>
            <person name="Woyke T."/>
            <person name="Bristow J."/>
            <person name="Eisen J.A."/>
            <person name="Markowitz V."/>
            <person name="Hugenholtz P."/>
            <person name="Klenk H.P."/>
            <person name="Kyrpides N.C."/>
        </authorList>
    </citation>
    <scope>NUCLEOTIDE SEQUENCE [LARGE SCALE GENOMIC DNA]</scope>
    <source>
        <strain evidence="6">DSM 11293 / JCM 15392 / SEBR 4228</strain>
    </source>
</reference>
<dbReference type="CDD" id="cd06267">
    <property type="entry name" value="PBP1_LacI_sugar_binding-like"/>
    <property type="match status" value="1"/>
</dbReference>
<dbReference type="KEGG" id="ssm:Spirs_3536"/>
<dbReference type="InterPro" id="IPR000394">
    <property type="entry name" value="RNA_pol_sigma_54"/>
</dbReference>
<sequence>MPVRLIDIAHLMGVSKSTVSRALQGSPRVKEETRRLIMEKAREMNYRPNSLAKAMATKKSGIIGFLMYRKSPPYVAHTFFGPVLDGAIAQAAEQGYHIILAAADDIENTFDEYFIQDSIDGAMIVSFYPNEVIKEFEKRKIPLVVINNVVDSKKNTFIIDDNYRGASSIMEHLIKERGHTKIVHINEDLNHPSFSIRYRAYLDMHKRYNIPVFSEPYRAKHTTFQEGISMMQRILHQRDLPTAVFAATDTLALGAMHAIQQEGLNVPKDIAVAGYDDIEAAAMSNPALTTIAVDRGEIGRAAVQSLIQQIADSEKTGRIITINNQLIIREST</sequence>
<dbReference type="PROSITE" id="PS50932">
    <property type="entry name" value="HTH_LACI_2"/>
    <property type="match status" value="1"/>
</dbReference>
<dbReference type="PROSITE" id="PS00717">
    <property type="entry name" value="SIGMA54_1"/>
    <property type="match status" value="1"/>
</dbReference>
<dbReference type="GO" id="GO:0000976">
    <property type="term" value="F:transcription cis-regulatory region binding"/>
    <property type="evidence" value="ECO:0007669"/>
    <property type="project" value="TreeGrafter"/>
</dbReference>
<dbReference type="InterPro" id="IPR000843">
    <property type="entry name" value="HTH_LacI"/>
</dbReference>
<keyword evidence="1" id="KW-0805">Transcription regulation</keyword>
<dbReference type="eggNOG" id="COG1609">
    <property type="taxonomic scope" value="Bacteria"/>
</dbReference>
<dbReference type="SUPFAM" id="SSF47413">
    <property type="entry name" value="lambda repressor-like DNA-binding domains"/>
    <property type="match status" value="1"/>
</dbReference>
<gene>
    <name evidence="5" type="ordered locus">Spirs_3536</name>
</gene>
<dbReference type="Gene3D" id="3.40.50.2300">
    <property type="match status" value="2"/>
</dbReference>
<dbReference type="SUPFAM" id="SSF53822">
    <property type="entry name" value="Periplasmic binding protein-like I"/>
    <property type="match status" value="1"/>
</dbReference>
<dbReference type="Pfam" id="PF13377">
    <property type="entry name" value="Peripla_BP_3"/>
    <property type="match status" value="1"/>
</dbReference>
<proteinExistence type="predicted"/>
<dbReference type="Pfam" id="PF00356">
    <property type="entry name" value="LacI"/>
    <property type="match status" value="1"/>
</dbReference>
<evidence type="ECO:0000256" key="1">
    <source>
        <dbReference type="ARBA" id="ARBA00023015"/>
    </source>
</evidence>
<evidence type="ECO:0000259" key="4">
    <source>
        <dbReference type="PROSITE" id="PS50932"/>
    </source>
</evidence>
<dbReference type="EMBL" id="CP002116">
    <property type="protein sequence ID" value="ADK82624.1"/>
    <property type="molecule type" value="Genomic_DNA"/>
</dbReference>
<evidence type="ECO:0000256" key="3">
    <source>
        <dbReference type="ARBA" id="ARBA00023163"/>
    </source>
</evidence>
<dbReference type="CDD" id="cd01392">
    <property type="entry name" value="HTH_LacI"/>
    <property type="match status" value="1"/>
</dbReference>
<dbReference type="PANTHER" id="PTHR30146">
    <property type="entry name" value="LACI-RELATED TRANSCRIPTIONAL REPRESSOR"/>
    <property type="match status" value="1"/>
</dbReference>
<dbReference type="Gene3D" id="1.10.260.40">
    <property type="entry name" value="lambda repressor-like DNA-binding domains"/>
    <property type="match status" value="1"/>
</dbReference>
<dbReference type="AlphaFoldDB" id="E1R7B9"/>
<dbReference type="PANTHER" id="PTHR30146:SF109">
    <property type="entry name" value="HTH-TYPE TRANSCRIPTIONAL REGULATOR GALS"/>
    <property type="match status" value="1"/>
</dbReference>
<feature type="domain" description="HTH lacI-type" evidence="4">
    <location>
        <begin position="3"/>
        <end position="57"/>
    </location>
</feature>
<name>E1R7B9_SEDSS</name>
<dbReference type="InterPro" id="IPR046335">
    <property type="entry name" value="LacI/GalR-like_sensor"/>
</dbReference>
<accession>E1R7B9</accession>
<dbReference type="RefSeq" id="WP_013256083.1">
    <property type="nucleotide sequence ID" value="NC_014364.1"/>
</dbReference>
<keyword evidence="3" id="KW-0804">Transcription</keyword>
<keyword evidence="6" id="KW-1185">Reference proteome</keyword>
<keyword evidence="2" id="KW-0238">DNA-binding</keyword>
<dbReference type="SMART" id="SM00354">
    <property type="entry name" value="HTH_LACI"/>
    <property type="match status" value="1"/>
</dbReference>
<evidence type="ECO:0000256" key="2">
    <source>
        <dbReference type="ARBA" id="ARBA00023125"/>
    </source>
</evidence>
<dbReference type="InterPro" id="IPR010982">
    <property type="entry name" value="Lambda_DNA-bd_dom_sf"/>
</dbReference>
<dbReference type="Proteomes" id="UP000002318">
    <property type="component" value="Chromosome"/>
</dbReference>
<dbReference type="STRING" id="573413.Spirs_3536"/>
<dbReference type="GO" id="GO:0001216">
    <property type="term" value="F:DNA-binding transcription activator activity"/>
    <property type="evidence" value="ECO:0007669"/>
    <property type="project" value="InterPro"/>
</dbReference>
<dbReference type="GO" id="GO:0016987">
    <property type="term" value="F:sigma factor activity"/>
    <property type="evidence" value="ECO:0007669"/>
    <property type="project" value="InterPro"/>
</dbReference>
<dbReference type="OrthoDB" id="305766at2"/>
<evidence type="ECO:0000313" key="5">
    <source>
        <dbReference type="EMBL" id="ADK82624.1"/>
    </source>
</evidence>
<dbReference type="InterPro" id="IPR028082">
    <property type="entry name" value="Peripla_BP_I"/>
</dbReference>
<organism evidence="5 6">
    <name type="scientific">Sediminispirochaeta smaragdinae (strain DSM 11293 / JCM 15392 / SEBR 4228)</name>
    <name type="common">Spirochaeta smaragdinae</name>
    <dbReference type="NCBI Taxonomy" id="573413"/>
    <lineage>
        <taxon>Bacteria</taxon>
        <taxon>Pseudomonadati</taxon>
        <taxon>Spirochaetota</taxon>
        <taxon>Spirochaetia</taxon>
        <taxon>Spirochaetales</taxon>
        <taxon>Spirochaetaceae</taxon>
        <taxon>Sediminispirochaeta</taxon>
    </lineage>
</organism>